<dbReference type="SUPFAM" id="SSF54909">
    <property type="entry name" value="Dimeric alpha+beta barrel"/>
    <property type="match status" value="1"/>
</dbReference>
<sequence>MMHPVTLMVARRVADGCYDNFLEWLREGERLATCYEGYLGSGVLSPPPGDNEVQIVFRFSNEQTLGAWEHSSTRQHWLERGKDLFEQPQELRAQGLDTWFGDARRTPPRWKQSIAVWLAFFPVSLLFNALLGDRLAGLPLVPRILLSTLILTPIMVCFFIPWVTRLLSGWLNSDASQARRRTLRPATTRHS</sequence>
<dbReference type="PANTHER" id="PTHR40057">
    <property type="entry name" value="SLR1162 PROTEIN"/>
    <property type="match status" value="1"/>
</dbReference>
<dbReference type="EMBL" id="UAUF01000009">
    <property type="protein sequence ID" value="SPZ03745.1"/>
    <property type="molecule type" value="Genomic_DNA"/>
</dbReference>
<evidence type="ECO:0000313" key="3">
    <source>
        <dbReference type="Proteomes" id="UP000250443"/>
    </source>
</evidence>
<dbReference type="AlphaFoldDB" id="A0A2X2CUY9"/>
<proteinExistence type="predicted"/>
<keyword evidence="1" id="KW-0472">Membrane</keyword>
<dbReference type="GO" id="GO:0004497">
    <property type="term" value="F:monooxygenase activity"/>
    <property type="evidence" value="ECO:0007669"/>
    <property type="project" value="UniProtKB-KW"/>
</dbReference>
<feature type="transmembrane region" description="Helical" evidence="1">
    <location>
        <begin position="144"/>
        <end position="163"/>
    </location>
</feature>
<keyword evidence="1" id="KW-0812">Transmembrane</keyword>
<feature type="transmembrane region" description="Helical" evidence="1">
    <location>
        <begin position="114"/>
        <end position="132"/>
    </location>
</feature>
<evidence type="ECO:0000313" key="2">
    <source>
        <dbReference type="EMBL" id="SPZ03745.1"/>
    </source>
</evidence>
<keyword evidence="2" id="KW-0503">Monooxygenase</keyword>
<dbReference type="InterPro" id="IPR011008">
    <property type="entry name" value="Dimeric_a/b-barrel"/>
</dbReference>
<keyword evidence="2" id="KW-0560">Oxidoreductase</keyword>
<name>A0A2X2CUY9_PSELU</name>
<dbReference type="Proteomes" id="UP000250443">
    <property type="component" value="Unassembled WGS sequence"/>
</dbReference>
<accession>A0A2X2CUY9</accession>
<dbReference type="InterPro" id="IPR038762">
    <property type="entry name" value="ABM_predict"/>
</dbReference>
<reference evidence="2 3" key="1">
    <citation type="submission" date="2018-06" db="EMBL/GenBank/DDBJ databases">
        <authorList>
            <consortium name="Pathogen Informatics"/>
            <person name="Doyle S."/>
        </authorList>
    </citation>
    <scope>NUCLEOTIDE SEQUENCE [LARGE SCALE GENOMIC DNA]</scope>
    <source>
        <strain evidence="2 3">NCTC11842</strain>
    </source>
</reference>
<protein>
    <submittedName>
        <fullName evidence="2">Antibiotic biosynthesis monooxygenase</fullName>
    </submittedName>
</protein>
<organism evidence="2 3">
    <name type="scientific">Pseudomonas luteola</name>
    <dbReference type="NCBI Taxonomy" id="47886"/>
    <lineage>
        <taxon>Bacteria</taxon>
        <taxon>Pseudomonadati</taxon>
        <taxon>Pseudomonadota</taxon>
        <taxon>Gammaproteobacteria</taxon>
        <taxon>Pseudomonadales</taxon>
        <taxon>Pseudomonadaceae</taxon>
        <taxon>Pseudomonas</taxon>
    </lineage>
</organism>
<dbReference type="PANTHER" id="PTHR40057:SF1">
    <property type="entry name" value="SLR1162 PROTEIN"/>
    <property type="match status" value="1"/>
</dbReference>
<keyword evidence="1" id="KW-1133">Transmembrane helix</keyword>
<dbReference type="Gene3D" id="3.30.70.100">
    <property type="match status" value="1"/>
</dbReference>
<evidence type="ECO:0000256" key="1">
    <source>
        <dbReference type="SAM" id="Phobius"/>
    </source>
</evidence>
<gene>
    <name evidence="2" type="ORF">NCTC11842_01113</name>
</gene>